<feature type="chain" id="PRO_5002431717" evidence="1">
    <location>
        <begin position="20"/>
        <end position="29"/>
    </location>
</feature>
<dbReference type="EMBL" id="GBXM01079228">
    <property type="protein sequence ID" value="JAH29349.1"/>
    <property type="molecule type" value="Transcribed_RNA"/>
</dbReference>
<accession>A0A0E9RJU3</accession>
<sequence>MSCTFCAVLVLFSLMNVHTLPEFPSPVHD</sequence>
<evidence type="ECO:0000313" key="2">
    <source>
        <dbReference type="EMBL" id="JAH29349.1"/>
    </source>
</evidence>
<dbReference type="AlphaFoldDB" id="A0A0E9RJU3"/>
<organism evidence="2">
    <name type="scientific">Anguilla anguilla</name>
    <name type="common">European freshwater eel</name>
    <name type="synonym">Muraena anguilla</name>
    <dbReference type="NCBI Taxonomy" id="7936"/>
    <lineage>
        <taxon>Eukaryota</taxon>
        <taxon>Metazoa</taxon>
        <taxon>Chordata</taxon>
        <taxon>Craniata</taxon>
        <taxon>Vertebrata</taxon>
        <taxon>Euteleostomi</taxon>
        <taxon>Actinopterygii</taxon>
        <taxon>Neopterygii</taxon>
        <taxon>Teleostei</taxon>
        <taxon>Anguilliformes</taxon>
        <taxon>Anguillidae</taxon>
        <taxon>Anguilla</taxon>
    </lineage>
</organism>
<feature type="signal peptide" evidence="1">
    <location>
        <begin position="1"/>
        <end position="19"/>
    </location>
</feature>
<name>A0A0E9RJU3_ANGAN</name>
<reference evidence="2" key="1">
    <citation type="submission" date="2014-11" db="EMBL/GenBank/DDBJ databases">
        <authorList>
            <person name="Amaro Gonzalez C."/>
        </authorList>
    </citation>
    <scope>NUCLEOTIDE SEQUENCE</scope>
</reference>
<keyword evidence="1" id="KW-0732">Signal</keyword>
<evidence type="ECO:0000256" key="1">
    <source>
        <dbReference type="SAM" id="SignalP"/>
    </source>
</evidence>
<protein>
    <submittedName>
        <fullName evidence="2">Uncharacterized protein</fullName>
    </submittedName>
</protein>
<proteinExistence type="predicted"/>
<reference evidence="2" key="2">
    <citation type="journal article" date="2015" name="Fish Shellfish Immunol.">
        <title>Early steps in the European eel (Anguilla anguilla)-Vibrio vulnificus interaction in the gills: Role of the RtxA13 toxin.</title>
        <authorList>
            <person name="Callol A."/>
            <person name="Pajuelo D."/>
            <person name="Ebbesson L."/>
            <person name="Teles M."/>
            <person name="MacKenzie S."/>
            <person name="Amaro C."/>
        </authorList>
    </citation>
    <scope>NUCLEOTIDE SEQUENCE</scope>
</reference>